<sequence>MEWFDTHAHLFDEGLLPQIEDVLGRAQEAGVGTIVAIGTTLEDSRTCVELAERFPQVYASVGIHPNHSAEANEGDLDQIEQLIPHPKVVAIGETGLDRYWDFAPIELQKEYLQWHVEKSRAYNKPLVIHMRECEEDIIEWLEVSKADGPLSGILHSYTGNAQLAELGVACGMHISFAGMLTFKRNQELRDVAKTIPADRLLVETDCPYLSPEPCRKQRPNEPALVVHTGRCLANELGVDPSELARITTANARKLFGIAES</sequence>
<feature type="binding site" evidence="4">
    <location>
        <position position="7"/>
    </location>
    <ligand>
        <name>a divalent metal cation</name>
        <dbReference type="ChEBI" id="CHEBI:60240"/>
        <label>1</label>
    </ligand>
</feature>
<dbReference type="PIRSF" id="PIRSF005902">
    <property type="entry name" value="DNase_TatD"/>
    <property type="match status" value="1"/>
</dbReference>
<dbReference type="OrthoDB" id="9810005at2"/>
<dbReference type="GO" id="GO:0046872">
    <property type="term" value="F:metal ion binding"/>
    <property type="evidence" value="ECO:0007669"/>
    <property type="project" value="UniProtKB-KW"/>
</dbReference>
<dbReference type="RefSeq" id="WP_105354679.1">
    <property type="nucleotide sequence ID" value="NZ_PUIA01000038.1"/>
</dbReference>
<dbReference type="GO" id="GO:0016788">
    <property type="term" value="F:hydrolase activity, acting on ester bonds"/>
    <property type="evidence" value="ECO:0007669"/>
    <property type="project" value="InterPro"/>
</dbReference>
<evidence type="ECO:0000313" key="5">
    <source>
        <dbReference type="EMBL" id="PQO30695.1"/>
    </source>
</evidence>
<dbReference type="Gene3D" id="3.20.20.140">
    <property type="entry name" value="Metal-dependent hydrolases"/>
    <property type="match status" value="1"/>
</dbReference>
<organism evidence="5 6">
    <name type="scientific">Blastopirellula marina</name>
    <dbReference type="NCBI Taxonomy" id="124"/>
    <lineage>
        <taxon>Bacteria</taxon>
        <taxon>Pseudomonadati</taxon>
        <taxon>Planctomycetota</taxon>
        <taxon>Planctomycetia</taxon>
        <taxon>Pirellulales</taxon>
        <taxon>Pirellulaceae</taxon>
        <taxon>Blastopirellula</taxon>
    </lineage>
</organism>
<comment type="caution">
    <text evidence="5">The sequence shown here is derived from an EMBL/GenBank/DDBJ whole genome shotgun (WGS) entry which is preliminary data.</text>
</comment>
<evidence type="ECO:0000256" key="1">
    <source>
        <dbReference type="ARBA" id="ARBA00009275"/>
    </source>
</evidence>
<dbReference type="CDD" id="cd01310">
    <property type="entry name" value="TatD_DNAse"/>
    <property type="match status" value="1"/>
</dbReference>
<feature type="binding site" evidence="4">
    <location>
        <position position="9"/>
    </location>
    <ligand>
        <name>a divalent metal cation</name>
        <dbReference type="ChEBI" id="CHEBI:60240"/>
        <label>1</label>
    </ligand>
</feature>
<dbReference type="AlphaFoldDB" id="A0A2S8FEV5"/>
<dbReference type="Pfam" id="PF01026">
    <property type="entry name" value="TatD_DNase"/>
    <property type="match status" value="1"/>
</dbReference>
<feature type="binding site" evidence="4">
    <location>
        <position position="129"/>
    </location>
    <ligand>
        <name>a divalent metal cation</name>
        <dbReference type="ChEBI" id="CHEBI:60240"/>
        <label>2</label>
    </ligand>
</feature>
<dbReference type="InterPro" id="IPR032466">
    <property type="entry name" value="Metal_Hydrolase"/>
</dbReference>
<keyword evidence="3 5" id="KW-0378">Hydrolase</keyword>
<evidence type="ECO:0000313" key="6">
    <source>
        <dbReference type="Proteomes" id="UP000240009"/>
    </source>
</evidence>
<feature type="binding site" evidence="4">
    <location>
        <position position="93"/>
    </location>
    <ligand>
        <name>a divalent metal cation</name>
        <dbReference type="ChEBI" id="CHEBI:60240"/>
        <label>1</label>
    </ligand>
</feature>
<dbReference type="NCBIfam" id="TIGR00010">
    <property type="entry name" value="YchF/TatD family DNA exonuclease"/>
    <property type="match status" value="1"/>
</dbReference>
<dbReference type="SUPFAM" id="SSF51556">
    <property type="entry name" value="Metallo-dependent hydrolases"/>
    <property type="match status" value="1"/>
</dbReference>
<dbReference type="PANTHER" id="PTHR46124:SF2">
    <property type="entry name" value="D-AMINOACYL-TRNA DEACYLASE"/>
    <property type="match status" value="1"/>
</dbReference>
<dbReference type="FunFam" id="3.20.20.140:FF:000005">
    <property type="entry name" value="TatD family hydrolase"/>
    <property type="match status" value="1"/>
</dbReference>
<dbReference type="EMBL" id="PUIA01000038">
    <property type="protein sequence ID" value="PQO30695.1"/>
    <property type="molecule type" value="Genomic_DNA"/>
</dbReference>
<keyword evidence="2 4" id="KW-0479">Metal-binding</keyword>
<reference evidence="5 6" key="1">
    <citation type="submission" date="2018-02" db="EMBL/GenBank/DDBJ databases">
        <title>Comparative genomes isolates from brazilian mangrove.</title>
        <authorList>
            <person name="Araujo J.E."/>
            <person name="Taketani R.G."/>
            <person name="Silva M.C.P."/>
            <person name="Loureco M.V."/>
            <person name="Andreote F.D."/>
        </authorList>
    </citation>
    <scope>NUCLEOTIDE SEQUENCE [LARGE SCALE GENOMIC DNA]</scope>
    <source>
        <strain evidence="5 6">HEX-2 MGV</strain>
    </source>
</reference>
<feature type="binding site" evidence="4">
    <location>
        <position position="205"/>
    </location>
    <ligand>
        <name>a divalent metal cation</name>
        <dbReference type="ChEBI" id="CHEBI:60240"/>
        <label>1</label>
    </ligand>
</feature>
<evidence type="ECO:0000256" key="2">
    <source>
        <dbReference type="ARBA" id="ARBA00022723"/>
    </source>
</evidence>
<dbReference type="GO" id="GO:0004536">
    <property type="term" value="F:DNA nuclease activity"/>
    <property type="evidence" value="ECO:0007669"/>
    <property type="project" value="InterPro"/>
</dbReference>
<proteinExistence type="inferred from homology"/>
<dbReference type="PANTHER" id="PTHR46124">
    <property type="entry name" value="D-AMINOACYL-TRNA DEACYLASE"/>
    <property type="match status" value="1"/>
</dbReference>
<dbReference type="InterPro" id="IPR001130">
    <property type="entry name" value="TatD-like"/>
</dbReference>
<dbReference type="Proteomes" id="UP000240009">
    <property type="component" value="Unassembled WGS sequence"/>
</dbReference>
<feature type="binding site" evidence="4">
    <location>
        <position position="155"/>
    </location>
    <ligand>
        <name>a divalent metal cation</name>
        <dbReference type="ChEBI" id="CHEBI:60240"/>
        <label>2</label>
    </ligand>
</feature>
<dbReference type="GO" id="GO:0005829">
    <property type="term" value="C:cytosol"/>
    <property type="evidence" value="ECO:0007669"/>
    <property type="project" value="TreeGrafter"/>
</dbReference>
<protein>
    <submittedName>
        <fullName evidence="5">Hydrolase TatD</fullName>
    </submittedName>
</protein>
<evidence type="ECO:0000256" key="3">
    <source>
        <dbReference type="ARBA" id="ARBA00022801"/>
    </source>
</evidence>
<dbReference type="PROSITE" id="PS01091">
    <property type="entry name" value="TATD_3"/>
    <property type="match status" value="1"/>
</dbReference>
<evidence type="ECO:0000256" key="4">
    <source>
        <dbReference type="PIRSR" id="PIRSR005902-1"/>
    </source>
</evidence>
<accession>A0A2S8FEV5</accession>
<dbReference type="InterPro" id="IPR015991">
    <property type="entry name" value="TatD/YcfH-like"/>
</dbReference>
<comment type="similarity">
    <text evidence="1">Belongs to the metallo-dependent hydrolases superfamily. TatD-type hydrolase family.</text>
</comment>
<dbReference type="InterPro" id="IPR018228">
    <property type="entry name" value="DNase_TatD-rel_CS"/>
</dbReference>
<gene>
    <name evidence="5" type="ORF">C5Y96_14640</name>
</gene>
<name>A0A2S8FEV5_9BACT</name>